<proteinExistence type="predicted"/>
<dbReference type="EMBL" id="CP059399">
    <property type="protein sequence ID" value="QLY28886.1"/>
    <property type="molecule type" value="Genomic_DNA"/>
</dbReference>
<gene>
    <name evidence="1" type="ORF">H0264_26635</name>
</gene>
<dbReference type="AlphaFoldDB" id="A0A7D6YZX7"/>
<evidence type="ECO:0000313" key="2">
    <source>
        <dbReference type="Proteomes" id="UP000515512"/>
    </source>
</evidence>
<reference evidence="1 2" key="1">
    <citation type="submission" date="2020-07" db="EMBL/GenBank/DDBJ databases">
        <authorList>
            <person name="Zhuang K."/>
            <person name="Ran Y."/>
        </authorList>
    </citation>
    <scope>NUCLEOTIDE SEQUENCE [LARGE SCALE GENOMIC DNA]</scope>
    <source>
        <strain evidence="1 2">WCH-YHL-001</strain>
    </source>
</reference>
<protein>
    <submittedName>
        <fullName evidence="1">AbrB/MazE/SpoVT family DNA-binding domain-containing protein</fullName>
    </submittedName>
</protein>
<dbReference type="KEGG" id="nhu:H0264_26635"/>
<name>A0A7D6YZX7_9NOCA</name>
<dbReference type="RefSeq" id="WP_181580092.1">
    <property type="nucleotide sequence ID" value="NZ_CP059399.1"/>
</dbReference>
<accession>A0A7D6YZX7</accession>
<dbReference type="GO" id="GO:0003677">
    <property type="term" value="F:DNA binding"/>
    <property type="evidence" value="ECO:0007669"/>
    <property type="project" value="UniProtKB-KW"/>
</dbReference>
<evidence type="ECO:0000313" key="1">
    <source>
        <dbReference type="EMBL" id="QLY28886.1"/>
    </source>
</evidence>
<organism evidence="1 2">
    <name type="scientific">Nocardia huaxiensis</name>
    <dbReference type="NCBI Taxonomy" id="2755382"/>
    <lineage>
        <taxon>Bacteria</taxon>
        <taxon>Bacillati</taxon>
        <taxon>Actinomycetota</taxon>
        <taxon>Actinomycetes</taxon>
        <taxon>Mycobacteriales</taxon>
        <taxon>Nocardiaceae</taxon>
        <taxon>Nocardia</taxon>
    </lineage>
</organism>
<keyword evidence="1" id="KW-0238">DNA-binding</keyword>
<keyword evidence="2" id="KW-1185">Reference proteome</keyword>
<dbReference type="Proteomes" id="UP000515512">
    <property type="component" value="Chromosome"/>
</dbReference>
<sequence>MEPSDSDHAPSLSPASWGFDHLYTPARRNTGSTGIPFDFPEQLDRSPLGEIHCAVATVDKHGRLSDRSALRLLRWLPGQPISVDVEENNIAVIRRSHDSCISLRSNGYLVLPARIRHSCNLSPGDRVLIAATLTYSMLVVYSTPVLASALWEYRPISWRELS</sequence>